<dbReference type="GO" id="GO:0003677">
    <property type="term" value="F:DNA binding"/>
    <property type="evidence" value="ECO:0007669"/>
    <property type="project" value="UniProtKB-KW"/>
</dbReference>
<dbReference type="Gene3D" id="1.10.10.10">
    <property type="entry name" value="Winged helix-like DNA-binding domain superfamily/Winged helix DNA-binding domain"/>
    <property type="match status" value="1"/>
</dbReference>
<evidence type="ECO:0000313" key="8">
    <source>
        <dbReference type="Proteomes" id="UP000502504"/>
    </source>
</evidence>
<dbReference type="PANTHER" id="PTHR44846">
    <property type="entry name" value="MANNOSYL-D-GLYCERATE TRANSPORT/METABOLISM SYSTEM REPRESSOR MNGR-RELATED"/>
    <property type="match status" value="1"/>
</dbReference>
<keyword evidence="3" id="KW-0804">Transcription</keyword>
<evidence type="ECO:0000313" key="5">
    <source>
        <dbReference type="EMBL" id="OOQ51144.1"/>
    </source>
</evidence>
<dbReference type="PANTHER" id="PTHR44846:SF17">
    <property type="entry name" value="GNTR-FAMILY TRANSCRIPTIONAL REGULATOR"/>
    <property type="match status" value="1"/>
</dbReference>
<dbReference type="InterPro" id="IPR036390">
    <property type="entry name" value="WH_DNA-bd_sf"/>
</dbReference>
<evidence type="ECO:0000313" key="7">
    <source>
        <dbReference type="Proteomes" id="UP000190306"/>
    </source>
</evidence>
<accession>A0AAE7CLI4</accession>
<organism evidence="6 8">
    <name type="scientific">Streptomyces antibioticus</name>
    <dbReference type="NCBI Taxonomy" id="1890"/>
    <lineage>
        <taxon>Bacteria</taxon>
        <taxon>Bacillati</taxon>
        <taxon>Actinomycetota</taxon>
        <taxon>Actinomycetes</taxon>
        <taxon>Kitasatosporales</taxon>
        <taxon>Streptomycetaceae</taxon>
        <taxon>Streptomyces</taxon>
    </lineage>
</organism>
<keyword evidence="7" id="KW-1185">Reference proteome</keyword>
<dbReference type="InterPro" id="IPR036388">
    <property type="entry name" value="WH-like_DNA-bd_sf"/>
</dbReference>
<protein>
    <submittedName>
        <fullName evidence="6">GntR family transcriptional regulator</fullName>
    </submittedName>
</protein>
<dbReference type="SMART" id="SM00345">
    <property type="entry name" value="HTH_GNTR"/>
    <property type="match status" value="1"/>
</dbReference>
<dbReference type="GO" id="GO:0003700">
    <property type="term" value="F:DNA-binding transcription factor activity"/>
    <property type="evidence" value="ECO:0007669"/>
    <property type="project" value="InterPro"/>
</dbReference>
<keyword evidence="1" id="KW-0805">Transcription regulation</keyword>
<dbReference type="CDD" id="cd07377">
    <property type="entry name" value="WHTH_GntR"/>
    <property type="match status" value="1"/>
</dbReference>
<dbReference type="InterPro" id="IPR000524">
    <property type="entry name" value="Tscrpt_reg_HTH_GntR"/>
</dbReference>
<dbReference type="PROSITE" id="PS50949">
    <property type="entry name" value="HTH_GNTR"/>
    <property type="match status" value="1"/>
</dbReference>
<evidence type="ECO:0000256" key="1">
    <source>
        <dbReference type="ARBA" id="ARBA00023015"/>
    </source>
</evidence>
<dbReference type="GO" id="GO:0045892">
    <property type="term" value="P:negative regulation of DNA-templated transcription"/>
    <property type="evidence" value="ECO:0007669"/>
    <property type="project" value="TreeGrafter"/>
</dbReference>
<evidence type="ECO:0000256" key="3">
    <source>
        <dbReference type="ARBA" id="ARBA00023163"/>
    </source>
</evidence>
<dbReference type="Pfam" id="PF00392">
    <property type="entry name" value="GntR"/>
    <property type="match status" value="1"/>
</dbReference>
<keyword evidence="2" id="KW-0238">DNA-binding</keyword>
<dbReference type="EMBL" id="CP050692">
    <property type="protein sequence ID" value="QIT45304.1"/>
    <property type="molecule type" value="Genomic_DNA"/>
</dbReference>
<dbReference type="SUPFAM" id="SSF46785">
    <property type="entry name" value="Winged helix' DNA-binding domain"/>
    <property type="match status" value="1"/>
</dbReference>
<dbReference type="Proteomes" id="UP000190306">
    <property type="component" value="Chromosome"/>
</dbReference>
<evidence type="ECO:0000259" key="4">
    <source>
        <dbReference type="PROSITE" id="PS50949"/>
    </source>
</evidence>
<reference evidence="6 8" key="2">
    <citation type="submission" date="2020-03" db="EMBL/GenBank/DDBJ databases">
        <title>Is there a link between lipid content and antibiotic production in Streptomyces?</title>
        <authorList>
            <person name="David M."/>
            <person name="Lejeune C."/>
            <person name="Abreu S."/>
            <person name="Thibessard A."/>
            <person name="Leblond P."/>
            <person name="Chaminade P."/>
            <person name="Virolle M.-J."/>
        </authorList>
    </citation>
    <scope>NUCLEOTIDE SEQUENCE [LARGE SCALE GENOMIC DNA]</scope>
    <source>
        <strain evidence="6 8">DSM 41481</strain>
    </source>
</reference>
<dbReference type="EMBL" id="LHQL01000009">
    <property type="protein sequence ID" value="OOQ51144.1"/>
    <property type="molecule type" value="Genomic_DNA"/>
</dbReference>
<sequence length="294" mass="32587">MEAQRSGSGEGGGREFQRVADELRARIADGTYPLRTLLPSQRDLAAELDVSRDTVQKVLRELVGEGLIESRQGSGSRVIDVPHRQRVSTKDGRLHGGPTLGPLLAEAFEQREVTLDVYSLTAESLAAHLAVQAERILGRDITPDSIVLRLILPSQDLPLPYPRVKGDLADLRLTDRLRLISERSLASVRHLRTALAEVDTDVVIDVRWAPLTPTFKLYLLNGTQALLAPYEVIEREIRLDSGGVVNALDVLGFGAPITRHVRNADPDSPDTLFVESWQRWFNSVWNRVAEIPST</sequence>
<proteinExistence type="predicted"/>
<dbReference type="AlphaFoldDB" id="A0AAE7CLI4"/>
<evidence type="ECO:0000313" key="6">
    <source>
        <dbReference type="EMBL" id="QIT45304.1"/>
    </source>
</evidence>
<dbReference type="Proteomes" id="UP000502504">
    <property type="component" value="Chromosome"/>
</dbReference>
<name>A0AAE7CLI4_STRAT</name>
<dbReference type="PRINTS" id="PR00035">
    <property type="entry name" value="HTHGNTR"/>
</dbReference>
<dbReference type="InterPro" id="IPR050679">
    <property type="entry name" value="Bact_HTH_transcr_reg"/>
</dbReference>
<gene>
    <name evidence="5" type="ORF">AFM16_18280</name>
    <name evidence="6" type="ORF">HCX60_18560</name>
</gene>
<feature type="domain" description="HTH gntR-type" evidence="4">
    <location>
        <begin position="13"/>
        <end position="81"/>
    </location>
</feature>
<dbReference type="RefSeq" id="WP_078633973.1">
    <property type="nucleotide sequence ID" value="NZ_CM007717.1"/>
</dbReference>
<reference evidence="5 7" key="1">
    <citation type="submission" date="2015-07" db="EMBL/GenBank/DDBJ databases">
        <title>Draft Genome Sequence of Streptomyces antibioticus, IMRU 3720 reveals insights in the evolution of actinomycin biosynthetic gene clusters in Streptomyces.</title>
        <authorList>
            <person name="Crnovcic I."/>
            <person name="Ruckert C."/>
            <person name="Kalinowksi J."/>
            <person name="Keller U."/>
        </authorList>
    </citation>
    <scope>NUCLEOTIDE SEQUENCE [LARGE SCALE GENOMIC DNA]</scope>
    <source>
        <strain evidence="5 7">DSM 41481</strain>
    </source>
</reference>
<evidence type="ECO:0000256" key="2">
    <source>
        <dbReference type="ARBA" id="ARBA00023125"/>
    </source>
</evidence>